<sequence length="351" mass="39257">MSIEQETITTINPEQRNVNGNLNEHGSTNETNNKPLNTTTSANVNPEDINFDTKTLRYIVAIVDQGGLSNAAESLFLSQPALSRYLKGVEDTLGTPIFYRKHNRLILTNAGKVFINGVRSMLHIEQDVLNRLQASKLDRKTTLTIAVQNLFARFLEEHVHPQIQKQFPDATLHLNVCSGDRVRSLVSDGTVDLGFFMGSPSENPYFAQECLFTSELVFYATPDSPGLAESLKNGFRLSNFADESMMMSLENTFLSRIQTRLLQESGITSPRIITRGRLNVLLDLIRLGYGNVILPREASHFSSDRLFSFDPPESYSCISAWCQGRTLSPLAQSYLDVARTAFPSFAEFSEM</sequence>
<comment type="caution">
    <text evidence="7">The sequence shown here is derived from an EMBL/GenBank/DDBJ whole genome shotgun (WGS) entry which is preliminary data.</text>
</comment>
<name>A0AAE3AP40_9FIRM</name>
<keyword evidence="3" id="KW-0238">DNA-binding</keyword>
<evidence type="ECO:0000259" key="6">
    <source>
        <dbReference type="PROSITE" id="PS50931"/>
    </source>
</evidence>
<evidence type="ECO:0000256" key="2">
    <source>
        <dbReference type="ARBA" id="ARBA00023015"/>
    </source>
</evidence>
<dbReference type="InterPro" id="IPR036390">
    <property type="entry name" value="WH_DNA-bd_sf"/>
</dbReference>
<reference evidence="7" key="1">
    <citation type="submission" date="2021-10" db="EMBL/GenBank/DDBJ databases">
        <title>Anaerobic single-cell dispensing facilitates the cultivation of human gut bacteria.</title>
        <authorList>
            <person name="Afrizal A."/>
        </authorList>
    </citation>
    <scope>NUCLEOTIDE SEQUENCE</scope>
    <source>
        <strain evidence="7">CLA-AA-H274</strain>
    </source>
</reference>
<keyword evidence="4" id="KW-0804">Transcription</keyword>
<dbReference type="InterPro" id="IPR050950">
    <property type="entry name" value="HTH-type_LysR_regulators"/>
</dbReference>
<dbReference type="PANTHER" id="PTHR30419">
    <property type="entry name" value="HTH-TYPE TRANSCRIPTIONAL REGULATOR YBHD"/>
    <property type="match status" value="1"/>
</dbReference>
<dbReference type="RefSeq" id="WP_308450751.1">
    <property type="nucleotide sequence ID" value="NZ_JAJEPU010000007.1"/>
</dbReference>
<dbReference type="InterPro" id="IPR036388">
    <property type="entry name" value="WH-like_DNA-bd_sf"/>
</dbReference>
<dbReference type="EMBL" id="JAJEPU010000007">
    <property type="protein sequence ID" value="MCC2164005.1"/>
    <property type="molecule type" value="Genomic_DNA"/>
</dbReference>
<dbReference type="InterPro" id="IPR005119">
    <property type="entry name" value="LysR_subst-bd"/>
</dbReference>
<dbReference type="PROSITE" id="PS50931">
    <property type="entry name" value="HTH_LYSR"/>
    <property type="match status" value="1"/>
</dbReference>
<feature type="domain" description="HTH lysR-type" evidence="6">
    <location>
        <begin position="51"/>
        <end position="108"/>
    </location>
</feature>
<dbReference type="SUPFAM" id="SSF46785">
    <property type="entry name" value="Winged helix' DNA-binding domain"/>
    <property type="match status" value="1"/>
</dbReference>
<dbReference type="PRINTS" id="PR00039">
    <property type="entry name" value="HTHLYSR"/>
</dbReference>
<keyword evidence="2" id="KW-0805">Transcription regulation</keyword>
<proteinExistence type="inferred from homology"/>
<dbReference type="Pfam" id="PF00126">
    <property type="entry name" value="HTH_1"/>
    <property type="match status" value="1"/>
</dbReference>
<dbReference type="Proteomes" id="UP001198962">
    <property type="component" value="Unassembled WGS sequence"/>
</dbReference>
<protein>
    <submittedName>
        <fullName evidence="7">LysR family transcriptional regulator</fullName>
    </submittedName>
</protein>
<evidence type="ECO:0000313" key="8">
    <source>
        <dbReference type="Proteomes" id="UP001198962"/>
    </source>
</evidence>
<gene>
    <name evidence="7" type="ORF">LKD32_03750</name>
</gene>
<evidence type="ECO:0000313" key="7">
    <source>
        <dbReference type="EMBL" id="MCC2164005.1"/>
    </source>
</evidence>
<dbReference type="InterPro" id="IPR000847">
    <property type="entry name" value="LysR_HTH_N"/>
</dbReference>
<dbReference type="CDD" id="cd05466">
    <property type="entry name" value="PBP2_LTTR_substrate"/>
    <property type="match status" value="1"/>
</dbReference>
<evidence type="ECO:0000256" key="1">
    <source>
        <dbReference type="ARBA" id="ARBA00009437"/>
    </source>
</evidence>
<dbReference type="Gene3D" id="1.10.10.10">
    <property type="entry name" value="Winged helix-like DNA-binding domain superfamily/Winged helix DNA-binding domain"/>
    <property type="match status" value="1"/>
</dbReference>
<dbReference type="GO" id="GO:0003700">
    <property type="term" value="F:DNA-binding transcription factor activity"/>
    <property type="evidence" value="ECO:0007669"/>
    <property type="project" value="InterPro"/>
</dbReference>
<dbReference type="Pfam" id="PF03466">
    <property type="entry name" value="LysR_substrate"/>
    <property type="match status" value="1"/>
</dbReference>
<dbReference type="PANTHER" id="PTHR30419:SF8">
    <property type="entry name" value="NITROGEN ASSIMILATION TRANSCRIPTIONAL ACTIVATOR-RELATED"/>
    <property type="match status" value="1"/>
</dbReference>
<evidence type="ECO:0000256" key="5">
    <source>
        <dbReference type="SAM" id="MobiDB-lite"/>
    </source>
</evidence>
<accession>A0AAE3AP40</accession>
<evidence type="ECO:0000256" key="4">
    <source>
        <dbReference type="ARBA" id="ARBA00023163"/>
    </source>
</evidence>
<keyword evidence="8" id="KW-1185">Reference proteome</keyword>
<organism evidence="7 8">
    <name type="scientific">Brotaphodocola catenula</name>
    <dbReference type="NCBI Taxonomy" id="2885361"/>
    <lineage>
        <taxon>Bacteria</taxon>
        <taxon>Bacillati</taxon>
        <taxon>Bacillota</taxon>
        <taxon>Clostridia</taxon>
        <taxon>Lachnospirales</taxon>
        <taxon>Lachnospiraceae</taxon>
        <taxon>Brotaphodocola</taxon>
    </lineage>
</organism>
<dbReference type="SUPFAM" id="SSF53850">
    <property type="entry name" value="Periplasmic binding protein-like II"/>
    <property type="match status" value="1"/>
</dbReference>
<dbReference type="Gene3D" id="3.40.190.290">
    <property type="match status" value="1"/>
</dbReference>
<evidence type="ECO:0000256" key="3">
    <source>
        <dbReference type="ARBA" id="ARBA00023125"/>
    </source>
</evidence>
<dbReference type="AlphaFoldDB" id="A0AAE3AP40"/>
<feature type="region of interest" description="Disordered" evidence="5">
    <location>
        <begin position="1"/>
        <end position="45"/>
    </location>
</feature>
<dbReference type="GO" id="GO:0005829">
    <property type="term" value="C:cytosol"/>
    <property type="evidence" value="ECO:0007669"/>
    <property type="project" value="TreeGrafter"/>
</dbReference>
<dbReference type="GO" id="GO:0003677">
    <property type="term" value="F:DNA binding"/>
    <property type="evidence" value="ECO:0007669"/>
    <property type="project" value="UniProtKB-KW"/>
</dbReference>
<comment type="similarity">
    <text evidence="1">Belongs to the LysR transcriptional regulatory family.</text>
</comment>
<feature type="compositionally biased region" description="Polar residues" evidence="5">
    <location>
        <begin position="1"/>
        <end position="44"/>
    </location>
</feature>